<evidence type="ECO:0000313" key="2">
    <source>
        <dbReference type="Proteomes" id="UP000887566"/>
    </source>
</evidence>
<accession>A0A914VHW4</accession>
<dbReference type="Pfam" id="PF01275">
    <property type="entry name" value="Myelin_PLP"/>
    <property type="match status" value="1"/>
</dbReference>
<dbReference type="Proteomes" id="UP000887566">
    <property type="component" value="Unplaced"/>
</dbReference>
<feature type="transmembrane region" description="Helical" evidence="1">
    <location>
        <begin position="113"/>
        <end position="139"/>
    </location>
</feature>
<keyword evidence="1" id="KW-0472">Membrane</keyword>
<feature type="transmembrane region" description="Helical" evidence="1">
    <location>
        <begin position="24"/>
        <end position="55"/>
    </location>
</feature>
<evidence type="ECO:0000256" key="1">
    <source>
        <dbReference type="SAM" id="Phobius"/>
    </source>
</evidence>
<protein>
    <submittedName>
        <fullName evidence="3">Uncharacterized protein</fullName>
    </submittedName>
</protein>
<name>A0A914VHW4_9BILA</name>
<keyword evidence="1" id="KW-1133">Transmembrane helix</keyword>
<dbReference type="AlphaFoldDB" id="A0A914VHW4"/>
<reference evidence="3" key="1">
    <citation type="submission" date="2022-11" db="UniProtKB">
        <authorList>
            <consortium name="WormBaseParasite"/>
        </authorList>
    </citation>
    <scope>IDENTIFICATION</scope>
</reference>
<sequence length="177" mass="20097">MDSYKRAEKNQNQRYILSMSTNKYFLSLITVITYTTVLLWMLAFFITIVACASYVGFINAISSSFCSLLDGKCPPFVFMPFFGQLLSSTESQNTFCNDKRDALCHSDHNMTAYFILSIIACLISLIGLMNFLMCMVANVTRIRVNKFKFHTQFQRTDGDGIELAETSAFMNVKNGKL</sequence>
<evidence type="ECO:0000313" key="3">
    <source>
        <dbReference type="WBParaSite" id="PSAMB.scaffold2043size25837.g16099.t1"/>
    </source>
</evidence>
<proteinExistence type="predicted"/>
<organism evidence="2 3">
    <name type="scientific">Plectus sambesii</name>
    <dbReference type="NCBI Taxonomy" id="2011161"/>
    <lineage>
        <taxon>Eukaryota</taxon>
        <taxon>Metazoa</taxon>
        <taxon>Ecdysozoa</taxon>
        <taxon>Nematoda</taxon>
        <taxon>Chromadorea</taxon>
        <taxon>Plectida</taxon>
        <taxon>Plectina</taxon>
        <taxon>Plectoidea</taxon>
        <taxon>Plectidae</taxon>
        <taxon>Plectus</taxon>
    </lineage>
</organism>
<dbReference type="InterPro" id="IPR001614">
    <property type="entry name" value="Myelin_PLP"/>
</dbReference>
<keyword evidence="2" id="KW-1185">Reference proteome</keyword>
<dbReference type="GO" id="GO:0016020">
    <property type="term" value="C:membrane"/>
    <property type="evidence" value="ECO:0007669"/>
    <property type="project" value="InterPro"/>
</dbReference>
<dbReference type="WBParaSite" id="PSAMB.scaffold2043size25837.g16099.t1">
    <property type="protein sequence ID" value="PSAMB.scaffold2043size25837.g16099.t1"/>
    <property type="gene ID" value="PSAMB.scaffold2043size25837.g16099"/>
</dbReference>
<keyword evidence="1" id="KW-0812">Transmembrane</keyword>